<dbReference type="AlphaFoldDB" id="A0A3P8KD70"/>
<sequence length="261" mass="30024">MNKIKSIIRNSTVLLGFATIPVLSSSCSQTKEQKYEALKKEINEFNEIPKYKTNIDSFNRIVTSFTQLNNKLKDKITLTTETSAKVNEIKKAINELNQQIGAFESLKHKINESIDNYEDVSNLYSGTLSKLKELNNKIESTEQAVINSVIDEVAKSFKIFTINGDLKTKIVNGVKEIMEKKKVDSNFQKEYLAKIETLCDTYVSEYVRMFKENKKYDFYNNLYLLISGKQEKFINLKSDLSNLNDVEAIKKTIIEFCDLTK</sequence>
<proteinExistence type="predicted"/>
<evidence type="ECO:0008006" key="7">
    <source>
        <dbReference type="Google" id="ProtNLM"/>
    </source>
</evidence>
<dbReference type="Proteomes" id="UP001058569">
    <property type="component" value="Chromosome"/>
</dbReference>
<organism evidence="4 5">
    <name type="scientific">Mycoplasmopsis caviae</name>
    <dbReference type="NCBI Taxonomy" id="55603"/>
    <lineage>
        <taxon>Bacteria</taxon>
        <taxon>Bacillati</taxon>
        <taxon>Mycoplasmatota</taxon>
        <taxon>Mycoplasmoidales</taxon>
        <taxon>Metamycoplasmataceae</taxon>
        <taxon>Mycoplasmopsis</taxon>
    </lineage>
</organism>
<evidence type="ECO:0000313" key="4">
    <source>
        <dbReference type="EMBL" id="VDR42464.1"/>
    </source>
</evidence>
<keyword evidence="6" id="KW-1185">Reference proteome</keyword>
<evidence type="ECO:0000313" key="6">
    <source>
        <dbReference type="Proteomes" id="UP001058569"/>
    </source>
</evidence>
<dbReference type="RefSeq" id="WP_126118622.1">
    <property type="nucleotide sequence ID" value="NZ_CP101806.1"/>
</dbReference>
<dbReference type="EMBL" id="UZVY01000001">
    <property type="protein sequence ID" value="VDR42442.1"/>
    <property type="molecule type" value="Genomic_DNA"/>
</dbReference>
<dbReference type="Proteomes" id="UP000280036">
    <property type="component" value="Unassembled WGS sequence"/>
</dbReference>
<dbReference type="EMBL" id="CP101806">
    <property type="protein sequence ID" value="UUD34747.1"/>
    <property type="molecule type" value="Genomic_DNA"/>
</dbReference>
<evidence type="ECO:0000313" key="2">
    <source>
        <dbReference type="EMBL" id="UUD34747.1"/>
    </source>
</evidence>
<name>A0A3P8KD70_9BACT</name>
<reference evidence="2" key="2">
    <citation type="submission" date="2022-07" db="EMBL/GenBank/DDBJ databases">
        <title>Complete genome of Mycoplasma caviae type strain G122.</title>
        <authorList>
            <person name="Spergser J."/>
        </authorList>
    </citation>
    <scope>NUCLEOTIDE SEQUENCE</scope>
    <source>
        <strain evidence="2">G122</strain>
    </source>
</reference>
<evidence type="ECO:0000256" key="1">
    <source>
        <dbReference type="SAM" id="Coils"/>
    </source>
</evidence>
<reference evidence="4 5" key="1">
    <citation type="submission" date="2018-12" db="EMBL/GenBank/DDBJ databases">
        <authorList>
            <consortium name="Pathogen Informatics"/>
        </authorList>
    </citation>
    <scope>NUCLEOTIDE SEQUENCE [LARGE SCALE GENOMIC DNA]</scope>
    <source>
        <strain evidence="4 5">NCTC10126</strain>
    </source>
</reference>
<dbReference type="EMBL" id="UZVY01000002">
    <property type="protein sequence ID" value="VDR42464.1"/>
    <property type="molecule type" value="Genomic_DNA"/>
</dbReference>
<accession>A0A3P8KD70</accession>
<evidence type="ECO:0000313" key="5">
    <source>
        <dbReference type="Proteomes" id="UP000280036"/>
    </source>
</evidence>
<keyword evidence="1" id="KW-0175">Coiled coil</keyword>
<evidence type="ECO:0000313" key="3">
    <source>
        <dbReference type="EMBL" id="VDR42442.1"/>
    </source>
</evidence>
<feature type="coiled-coil region" evidence="1">
    <location>
        <begin position="79"/>
        <end position="144"/>
    </location>
</feature>
<dbReference type="PROSITE" id="PS51257">
    <property type="entry name" value="PROKAR_LIPOPROTEIN"/>
    <property type="match status" value="1"/>
</dbReference>
<gene>
    <name evidence="3" type="ORF">NCTC10126_00965</name>
    <name evidence="4" type="ORF">NCTC10126_00987</name>
    <name evidence="2" type="ORF">NPA07_02895</name>
</gene>
<protein>
    <recommendedName>
        <fullName evidence="7">Lipoprotein</fullName>
    </recommendedName>
</protein>